<reference evidence="4" key="3">
    <citation type="submission" date="2025-08" db="UniProtKB">
        <authorList>
            <consortium name="RefSeq"/>
        </authorList>
    </citation>
    <scope>IDENTIFICATION</scope>
    <source>
        <strain evidence="4">17A/GY</strain>
        <tissue evidence="4">Liver</tissue>
    </source>
</reference>
<sequence length="220" mass="23375">MQPLLCALAGLALLGVEAGEWGQGPRDTPGRRAAESSSSSREDIAWSPGCDRHVAVQGRLDIMEETVEKTVEHLEAEVTGLLGLLEELASNLPPGPFSPEPDLLGGGEWLRRQRDTCWACHLGPLAAGGARTHRGCYAAVPGTELVVAHHPIGVLGPGILSELRPSPAPVLTPVFWYCCPKRLGSWREDIGGHSILSCSLRAHPLLQITSDHQGAVEPGS</sequence>
<evidence type="ECO:0000313" key="3">
    <source>
        <dbReference type="Proteomes" id="UP001108280"/>
    </source>
</evidence>
<dbReference type="PANTHER" id="PTHR37355:SF1">
    <property type="entry name" value="PLACENTA-SPECIFIC PROTEIN 9"/>
    <property type="match status" value="1"/>
</dbReference>
<dbReference type="KEGG" id="cge:100754984"/>
<dbReference type="PANTHER" id="PTHR37355">
    <property type="entry name" value="PLACENTA-SPECIFIC PROTEIN 9"/>
    <property type="match status" value="1"/>
</dbReference>
<dbReference type="RefSeq" id="XP_035312294.1">
    <property type="nucleotide sequence ID" value="XM_035456403.1"/>
</dbReference>
<protein>
    <submittedName>
        <fullName evidence="4">Placenta-specific protein 9</fullName>
    </submittedName>
</protein>
<keyword evidence="2" id="KW-0732">Signal</keyword>
<feature type="chain" id="PRO_5039899476" evidence="2">
    <location>
        <begin position="19"/>
        <end position="220"/>
    </location>
</feature>
<dbReference type="OrthoDB" id="9937406at2759"/>
<dbReference type="CTD" id="219348"/>
<dbReference type="Proteomes" id="UP001108280">
    <property type="component" value="Chromosome 1"/>
</dbReference>
<feature type="signal peptide" evidence="2">
    <location>
        <begin position="1"/>
        <end position="18"/>
    </location>
</feature>
<dbReference type="RefSeq" id="XP_035308965.1">
    <property type="nucleotide sequence ID" value="XM_035453074.1"/>
</dbReference>
<proteinExistence type="predicted"/>
<organism evidence="3 4">
    <name type="scientific">Cricetulus griseus</name>
    <name type="common">Chinese hamster</name>
    <name type="synonym">Cricetulus barabensis griseus</name>
    <dbReference type="NCBI Taxonomy" id="10029"/>
    <lineage>
        <taxon>Eukaryota</taxon>
        <taxon>Metazoa</taxon>
        <taxon>Chordata</taxon>
        <taxon>Craniata</taxon>
        <taxon>Vertebrata</taxon>
        <taxon>Euteleostomi</taxon>
        <taxon>Mammalia</taxon>
        <taxon>Eutheria</taxon>
        <taxon>Euarchontoglires</taxon>
        <taxon>Glires</taxon>
        <taxon>Rodentia</taxon>
        <taxon>Myomorpha</taxon>
        <taxon>Muroidea</taxon>
        <taxon>Cricetidae</taxon>
        <taxon>Cricetinae</taxon>
        <taxon>Cricetulus</taxon>
    </lineage>
</organism>
<evidence type="ECO:0000256" key="1">
    <source>
        <dbReference type="SAM" id="MobiDB-lite"/>
    </source>
</evidence>
<dbReference type="Pfam" id="PF15205">
    <property type="entry name" value="PLAC9"/>
    <property type="match status" value="1"/>
</dbReference>
<dbReference type="AlphaFoldDB" id="A0A9J7HBD3"/>
<evidence type="ECO:0000313" key="4">
    <source>
        <dbReference type="RefSeq" id="XP_035308965.1"/>
    </source>
</evidence>
<name>A0A9J7HBD3_CRIGR</name>
<gene>
    <name evidence="4" type="primary">Plac9</name>
</gene>
<keyword evidence="3" id="KW-1185">Reference proteome</keyword>
<dbReference type="InterPro" id="IPR027941">
    <property type="entry name" value="PLAC9"/>
</dbReference>
<evidence type="ECO:0000256" key="2">
    <source>
        <dbReference type="SAM" id="SignalP"/>
    </source>
</evidence>
<dbReference type="GeneID" id="100754984"/>
<reference evidence="3" key="1">
    <citation type="journal article" date="2018" name="Biotechnol. Bioeng.">
        <title>A reference genome of the Chinese hamster based on a hybrid assembly strategy.</title>
        <authorList>
            <person name="Rupp O."/>
            <person name="MacDonald M.L."/>
            <person name="Li S."/>
            <person name="Dhiman H."/>
            <person name="Polson S."/>
            <person name="Griep S."/>
            <person name="Heffner K."/>
            <person name="Hernandez I."/>
            <person name="Brinkrolf K."/>
            <person name="Jadhav V."/>
            <person name="Samoudi M."/>
            <person name="Hao H."/>
            <person name="Kingham B."/>
            <person name="Goesmann A."/>
            <person name="Betenbaugh M.J."/>
            <person name="Lewis N.E."/>
            <person name="Borth N."/>
            <person name="Lee K.H."/>
        </authorList>
    </citation>
    <scope>NUCLEOTIDE SEQUENCE [LARGE SCALE GENOMIC DNA]</scope>
    <source>
        <strain evidence="3">17A/GY</strain>
    </source>
</reference>
<reference evidence="3" key="2">
    <citation type="journal article" date="2020" name="Biotechnol. Bioeng.">
        <title>Chromosome-scale scaffolds for the Chinese hamster reference genome assembly to facilitate the study of the CHO epigenome.</title>
        <authorList>
            <person name="Hilliard W."/>
            <person name="MacDonald M."/>
            <person name="Lee K.H."/>
        </authorList>
    </citation>
    <scope>NUCLEOTIDE SEQUENCE [LARGE SCALE GENOMIC DNA]</scope>
    <source>
        <strain evidence="3">17A/GY</strain>
    </source>
</reference>
<accession>A0A9J7HBD3</accession>
<feature type="compositionally biased region" description="Basic and acidic residues" evidence="1">
    <location>
        <begin position="28"/>
        <end position="45"/>
    </location>
</feature>
<feature type="region of interest" description="Disordered" evidence="1">
    <location>
        <begin position="19"/>
        <end position="45"/>
    </location>
</feature>